<sequence>MYSSKKTKFLNILCVILALSPGLIRLTRHHFPNVSSNSLICVLYITAVLIWLTQLRLRLLRKEERSYLVFAALLIVFLMVIRTTKYIFIPENTPAARYIWYLYYFPQTYVVLFMFFAVLYTGKPYGCSISPKWKLLHIPALLIVLGILTNDLHQLAFRFSGSISHWVEDEPYSYGPFYIASLIWLAVMFGAILILSFVHCISLDCRRNIWMPCIPLAAALIYLILFLKDPYSPLQRLFKTTDMITFLFPAFMEALIQAGLFPSNDQYSLMWKVSDLGAGIMDMQGKICYQSEKSLPVTETQVLAALSSPVTLADSNMVLNSHQIHGGYGYWLTDLSQIQQINKALADLGDVMAEQNSILEGENRLAEKKASIQQQNQLYDRISQDVSHQLFMLHTILADLPKDEHAFENKMKYASVLMVYIKRRANLLLLINQQNWIPGKELSLSLAESLEYVRLSHITAYGTYQDAFSIPGVYALAIYQLFQQVLEACLPDTQALMLQLTITETIHFYMEISCPENIFPLLPAAKQIQALGGTVKTESDPDTLFLTVTFNARDFKGGDTT</sequence>
<protein>
    <recommendedName>
        <fullName evidence="4">Histidine kinase N-terminal 7TM region domain-containing protein</fullName>
    </recommendedName>
</protein>
<keyword evidence="1" id="KW-0472">Membrane</keyword>
<dbReference type="RefSeq" id="WP_158420829.1">
    <property type="nucleotide sequence ID" value="NZ_JAOQJL010000006.1"/>
</dbReference>
<feature type="transmembrane region" description="Helical" evidence="1">
    <location>
        <begin position="209"/>
        <end position="227"/>
    </location>
</feature>
<feature type="transmembrane region" description="Helical" evidence="1">
    <location>
        <begin position="177"/>
        <end position="197"/>
    </location>
</feature>
<dbReference type="Proteomes" id="UP001652409">
    <property type="component" value="Unassembled WGS sequence"/>
</dbReference>
<proteinExistence type="predicted"/>
<accession>A0ABT2TQX7</accession>
<evidence type="ECO:0000256" key="1">
    <source>
        <dbReference type="SAM" id="Phobius"/>
    </source>
</evidence>
<evidence type="ECO:0008006" key="4">
    <source>
        <dbReference type="Google" id="ProtNLM"/>
    </source>
</evidence>
<reference evidence="2 3" key="1">
    <citation type="journal article" date="2021" name="ISME Commun">
        <title>Automated analysis of genomic sequences facilitates high-throughput and comprehensive description of bacteria.</title>
        <authorList>
            <person name="Hitch T.C.A."/>
        </authorList>
    </citation>
    <scope>NUCLEOTIDE SEQUENCE [LARGE SCALE GENOMIC DNA]</scope>
    <source>
        <strain evidence="2 3">Sanger_23</strain>
    </source>
</reference>
<keyword evidence="3" id="KW-1185">Reference proteome</keyword>
<feature type="transmembrane region" description="Helical" evidence="1">
    <location>
        <begin position="101"/>
        <end position="121"/>
    </location>
</feature>
<evidence type="ECO:0000313" key="3">
    <source>
        <dbReference type="Proteomes" id="UP001652409"/>
    </source>
</evidence>
<feature type="transmembrane region" description="Helical" evidence="1">
    <location>
        <begin position="133"/>
        <end position="157"/>
    </location>
</feature>
<dbReference type="EMBL" id="JAOQJL010000006">
    <property type="protein sequence ID" value="MCU6764634.1"/>
    <property type="molecule type" value="Genomic_DNA"/>
</dbReference>
<comment type="caution">
    <text evidence="2">The sequence shown here is derived from an EMBL/GenBank/DDBJ whole genome shotgun (WGS) entry which is preliminary data.</text>
</comment>
<keyword evidence="1" id="KW-1133">Transmembrane helix</keyword>
<gene>
    <name evidence="2" type="ORF">OCV61_04325</name>
</gene>
<organism evidence="2 3">
    <name type="scientific">Blautia ammoniilytica</name>
    <dbReference type="NCBI Taxonomy" id="2981782"/>
    <lineage>
        <taxon>Bacteria</taxon>
        <taxon>Bacillati</taxon>
        <taxon>Bacillota</taxon>
        <taxon>Clostridia</taxon>
        <taxon>Lachnospirales</taxon>
        <taxon>Lachnospiraceae</taxon>
        <taxon>Blautia</taxon>
    </lineage>
</organism>
<keyword evidence="1" id="KW-0812">Transmembrane</keyword>
<evidence type="ECO:0000313" key="2">
    <source>
        <dbReference type="EMBL" id="MCU6764634.1"/>
    </source>
</evidence>
<feature type="transmembrane region" description="Helical" evidence="1">
    <location>
        <begin position="67"/>
        <end position="89"/>
    </location>
</feature>
<name>A0ABT2TQX7_9FIRM</name>
<feature type="transmembrane region" description="Helical" evidence="1">
    <location>
        <begin position="34"/>
        <end position="55"/>
    </location>
</feature>
<feature type="transmembrane region" description="Helical" evidence="1">
    <location>
        <begin position="9"/>
        <end position="28"/>
    </location>
</feature>